<dbReference type="InterPro" id="IPR016181">
    <property type="entry name" value="Acyl_CoA_acyltransferase"/>
</dbReference>
<gene>
    <name evidence="2" type="ORF">SAMN05444008_11076</name>
</gene>
<feature type="domain" description="N-acetyltransferase" evidence="1">
    <location>
        <begin position="201"/>
        <end position="373"/>
    </location>
</feature>
<evidence type="ECO:0000313" key="2">
    <source>
        <dbReference type="EMBL" id="SHF61961.1"/>
    </source>
</evidence>
<dbReference type="EMBL" id="FQUO01000010">
    <property type="protein sequence ID" value="SHF61961.1"/>
    <property type="molecule type" value="Genomic_DNA"/>
</dbReference>
<dbReference type="OrthoDB" id="9806005at2"/>
<reference evidence="2 3" key="1">
    <citation type="submission" date="2016-11" db="EMBL/GenBank/DDBJ databases">
        <authorList>
            <person name="Jaros S."/>
            <person name="Januszkiewicz K."/>
            <person name="Wedrychowicz H."/>
        </authorList>
    </citation>
    <scope>NUCLEOTIDE SEQUENCE [LARGE SCALE GENOMIC DNA]</scope>
    <source>
        <strain evidence="2 3">DSM 26897</strain>
    </source>
</reference>
<dbReference type="GO" id="GO:0016747">
    <property type="term" value="F:acyltransferase activity, transferring groups other than amino-acyl groups"/>
    <property type="evidence" value="ECO:0007669"/>
    <property type="project" value="InterPro"/>
</dbReference>
<organism evidence="2 3">
    <name type="scientific">Cnuella takakiae</name>
    <dbReference type="NCBI Taxonomy" id="1302690"/>
    <lineage>
        <taxon>Bacteria</taxon>
        <taxon>Pseudomonadati</taxon>
        <taxon>Bacteroidota</taxon>
        <taxon>Chitinophagia</taxon>
        <taxon>Chitinophagales</taxon>
        <taxon>Chitinophagaceae</taxon>
        <taxon>Cnuella</taxon>
    </lineage>
</organism>
<dbReference type="STRING" id="1302690.BUE76_21095"/>
<dbReference type="SUPFAM" id="SSF55729">
    <property type="entry name" value="Acyl-CoA N-acyltransferases (Nat)"/>
    <property type="match status" value="1"/>
</dbReference>
<accession>A0A1M5D4S6</accession>
<dbReference type="InterPro" id="IPR039968">
    <property type="entry name" value="BcerS-like"/>
</dbReference>
<dbReference type="PANTHER" id="PTHR41368">
    <property type="entry name" value="PROTEIN YGHO"/>
    <property type="match status" value="1"/>
</dbReference>
<dbReference type="AlphaFoldDB" id="A0A1M5D4S6"/>
<proteinExistence type="predicted"/>
<dbReference type="InterPro" id="IPR000182">
    <property type="entry name" value="GNAT_dom"/>
</dbReference>
<evidence type="ECO:0000259" key="1">
    <source>
        <dbReference type="PROSITE" id="PS51186"/>
    </source>
</evidence>
<dbReference type="Gene3D" id="3.40.630.30">
    <property type="match status" value="1"/>
</dbReference>
<sequence>MKLVEVNSRRTEDDFIQLPRSIYRNDRNWICPLEQEVRNIFLPATNSFFSHGTCTRWVLYNQAGKAIGRIAAFINHKKVAAGHRMGGVGFFECMYNNGAAHLLLDTARSWIQQQGLEGMEGPINFGENDKFWGLLVEGFKPPSMGMNYNPPYYQEFFEGYGFTKAYDQLTNFLDATKPLPERFTKIANWIRKKPGYDFRHFDIRQFDKFAADFREIYNDAWQDFENFVPIDMGSIKDSFREMKPIMDEKIIWFAYHNEAPIAFVLCLPDVNQILRHVNGKLDLLGKLKFLWYKNTTTIDRLRIIIMGCKKKYQNHGVESALIQCLQQEVVPRGTIKGVELAWVGDFNDKMMSIHEATGAVRDKVHRTYRYTFD</sequence>
<keyword evidence="3" id="KW-1185">Reference proteome</keyword>
<protein>
    <recommendedName>
        <fullName evidence="1">N-acetyltransferase domain-containing protein</fullName>
    </recommendedName>
</protein>
<dbReference type="RefSeq" id="WP_073044188.1">
    <property type="nucleotide sequence ID" value="NZ_FQUO01000010.1"/>
</dbReference>
<dbReference type="PANTHER" id="PTHR41368:SF1">
    <property type="entry name" value="PROTEIN YGHO"/>
    <property type="match status" value="1"/>
</dbReference>
<name>A0A1M5D4S6_9BACT</name>
<evidence type="ECO:0000313" key="3">
    <source>
        <dbReference type="Proteomes" id="UP000184368"/>
    </source>
</evidence>
<dbReference type="Proteomes" id="UP000184368">
    <property type="component" value="Unassembled WGS sequence"/>
</dbReference>
<dbReference type="PROSITE" id="PS51186">
    <property type="entry name" value="GNAT"/>
    <property type="match status" value="1"/>
</dbReference>